<reference evidence="10" key="1">
    <citation type="journal article" date="2019" name="Int. J. Syst. Evol. Microbiol.">
        <title>The Global Catalogue of Microorganisms (GCM) 10K type strain sequencing project: providing services to taxonomists for standard genome sequencing and annotation.</title>
        <authorList>
            <consortium name="The Broad Institute Genomics Platform"/>
            <consortium name="The Broad Institute Genome Sequencing Center for Infectious Disease"/>
            <person name="Wu L."/>
            <person name="Ma J."/>
        </authorList>
    </citation>
    <scope>NUCLEOTIDE SEQUENCE [LARGE SCALE GENOMIC DNA]</scope>
    <source>
        <strain evidence="10">NBRC 113072</strain>
    </source>
</reference>
<comment type="caution">
    <text evidence="9">The sequence shown here is derived from an EMBL/GenBank/DDBJ whole genome shotgun (WGS) entry which is preliminary data.</text>
</comment>
<keyword evidence="7 8" id="KW-0472">Membrane</keyword>
<evidence type="ECO:0000256" key="5">
    <source>
        <dbReference type="ARBA" id="ARBA00022692"/>
    </source>
</evidence>
<evidence type="ECO:0000256" key="2">
    <source>
        <dbReference type="ARBA" id="ARBA00010735"/>
    </source>
</evidence>
<keyword evidence="3" id="KW-0813">Transport</keyword>
<keyword evidence="10" id="KW-1185">Reference proteome</keyword>
<name>A0ABQ6IJP5_9MICO</name>
<protein>
    <submittedName>
        <fullName evidence="9">Branched-chain amino acid ABC transporter permease</fullName>
    </submittedName>
</protein>
<gene>
    <name evidence="9" type="ORF">GCM10025883_01690</name>
</gene>
<accession>A0ABQ6IJP5</accession>
<keyword evidence="6 8" id="KW-1133">Transmembrane helix</keyword>
<evidence type="ECO:0000256" key="1">
    <source>
        <dbReference type="ARBA" id="ARBA00004651"/>
    </source>
</evidence>
<keyword evidence="4" id="KW-1003">Cell membrane</keyword>
<dbReference type="EMBL" id="BSUO01000001">
    <property type="protein sequence ID" value="GMA38124.1"/>
    <property type="molecule type" value="Genomic_DNA"/>
</dbReference>
<feature type="transmembrane region" description="Helical" evidence="8">
    <location>
        <begin position="151"/>
        <end position="175"/>
    </location>
</feature>
<evidence type="ECO:0000256" key="7">
    <source>
        <dbReference type="ARBA" id="ARBA00023136"/>
    </source>
</evidence>
<dbReference type="Pfam" id="PF03591">
    <property type="entry name" value="AzlC"/>
    <property type="match status" value="1"/>
</dbReference>
<comment type="similarity">
    <text evidence="2">Belongs to the AzlC family.</text>
</comment>
<keyword evidence="5 8" id="KW-0812">Transmembrane</keyword>
<evidence type="ECO:0000256" key="3">
    <source>
        <dbReference type="ARBA" id="ARBA00022448"/>
    </source>
</evidence>
<feature type="transmembrane region" description="Helical" evidence="8">
    <location>
        <begin position="45"/>
        <end position="73"/>
    </location>
</feature>
<dbReference type="InterPro" id="IPR011606">
    <property type="entry name" value="Brnchd-chn_aa_trnsp_permease"/>
</dbReference>
<comment type="subcellular location">
    <subcellularLocation>
        <location evidence="1">Cell membrane</location>
        <topology evidence="1">Multi-pass membrane protein</topology>
    </subcellularLocation>
</comment>
<feature type="transmembrane region" description="Helical" evidence="8">
    <location>
        <begin position="181"/>
        <end position="197"/>
    </location>
</feature>
<evidence type="ECO:0000256" key="8">
    <source>
        <dbReference type="SAM" id="Phobius"/>
    </source>
</evidence>
<sequence>MAGIPRSSSTVRASEVCRAARPYDAAVATLTPATRMGLSIGVATGLYGLSFGALGVAAGLSILQTCALSLLMFTGGSQFALVGVISGGGTWPSAVTAASLLGIRNAVYGVQLNELLRPRGATRMAMAHLTIDESTATASGQEDPAEQRRGFWTAGVAVFLFWNLRTFMGALAGASLGDPEAWGLDGAAVAAFLGLLWPRLHGRGPIEVALICAFVALVVTPFVPPGIPIVLAAVVAVLVAWAQHRRAGEAS</sequence>
<feature type="transmembrane region" description="Helical" evidence="8">
    <location>
        <begin position="209"/>
        <end position="242"/>
    </location>
</feature>
<evidence type="ECO:0000313" key="10">
    <source>
        <dbReference type="Proteomes" id="UP001157126"/>
    </source>
</evidence>
<organism evidence="9 10">
    <name type="scientific">Mobilicoccus caccae</name>
    <dbReference type="NCBI Taxonomy" id="1859295"/>
    <lineage>
        <taxon>Bacteria</taxon>
        <taxon>Bacillati</taxon>
        <taxon>Actinomycetota</taxon>
        <taxon>Actinomycetes</taxon>
        <taxon>Micrococcales</taxon>
        <taxon>Dermatophilaceae</taxon>
        <taxon>Mobilicoccus</taxon>
    </lineage>
</organism>
<dbReference type="Proteomes" id="UP001157126">
    <property type="component" value="Unassembled WGS sequence"/>
</dbReference>
<dbReference type="PANTHER" id="PTHR34979:SF1">
    <property type="entry name" value="INNER MEMBRANE PROTEIN YGAZ"/>
    <property type="match status" value="1"/>
</dbReference>
<proteinExistence type="inferred from homology"/>
<feature type="transmembrane region" description="Helical" evidence="8">
    <location>
        <begin position="79"/>
        <end position="103"/>
    </location>
</feature>
<evidence type="ECO:0000256" key="6">
    <source>
        <dbReference type="ARBA" id="ARBA00022989"/>
    </source>
</evidence>
<evidence type="ECO:0000256" key="4">
    <source>
        <dbReference type="ARBA" id="ARBA00022475"/>
    </source>
</evidence>
<evidence type="ECO:0000313" key="9">
    <source>
        <dbReference type="EMBL" id="GMA38124.1"/>
    </source>
</evidence>
<dbReference type="PANTHER" id="PTHR34979">
    <property type="entry name" value="INNER MEMBRANE PROTEIN YGAZ"/>
    <property type="match status" value="1"/>
</dbReference>